<comment type="caution">
    <text evidence="2">The sequence shown here is derived from an EMBL/GenBank/DDBJ whole genome shotgun (WGS) entry which is preliminary data.</text>
</comment>
<evidence type="ECO:0000313" key="3">
    <source>
        <dbReference type="Proteomes" id="UP000712281"/>
    </source>
</evidence>
<accession>A0A8S9ML56</accession>
<name>A0A8S9ML56_BRACR</name>
<dbReference type="AlphaFoldDB" id="A0A8S9ML56"/>
<dbReference type="EMBL" id="QGKW02000007">
    <property type="protein sequence ID" value="KAF2618196.1"/>
    <property type="molecule type" value="Genomic_DNA"/>
</dbReference>
<feature type="region of interest" description="Disordered" evidence="1">
    <location>
        <begin position="1"/>
        <end position="131"/>
    </location>
</feature>
<feature type="compositionally biased region" description="Acidic residues" evidence="1">
    <location>
        <begin position="65"/>
        <end position="76"/>
    </location>
</feature>
<gene>
    <name evidence="2" type="ORF">F2Q68_00040623</name>
</gene>
<evidence type="ECO:0000256" key="1">
    <source>
        <dbReference type="SAM" id="MobiDB-lite"/>
    </source>
</evidence>
<feature type="compositionally biased region" description="Basic and acidic residues" evidence="1">
    <location>
        <begin position="52"/>
        <end position="64"/>
    </location>
</feature>
<evidence type="ECO:0000313" key="2">
    <source>
        <dbReference type="EMBL" id="KAF2618196.1"/>
    </source>
</evidence>
<feature type="compositionally biased region" description="Low complexity" evidence="1">
    <location>
        <begin position="31"/>
        <end position="42"/>
    </location>
</feature>
<feature type="compositionally biased region" description="Polar residues" evidence="1">
    <location>
        <begin position="1"/>
        <end position="14"/>
    </location>
</feature>
<sequence length="246" mass="27435">MSMNKNTSAAGKSSNPPPLSLVDYSDDEEQTTPQRSQTSQSRSDVETPAENDSEKGDESEKTESEDVEEVDVEDVELLINIKKQAKSKKRKAPASIQRNNPVRKTARKSTSSVTETQIAAPPTMAEGSSTRVTRKSVNADLVAEQRYESFSSREIISERSVDLNAEDTWGFLDIIKKGHLERTVSGLVGYIPEIVLERHPKLNGGDCRCKDQMDVLIQTQVQQRMEQSLQQRSVHADEQVKMKIAT</sequence>
<feature type="compositionally biased region" description="Basic residues" evidence="1">
    <location>
        <begin position="83"/>
        <end position="92"/>
    </location>
</feature>
<dbReference type="Proteomes" id="UP000712281">
    <property type="component" value="Unassembled WGS sequence"/>
</dbReference>
<reference evidence="2" key="1">
    <citation type="submission" date="2019-12" db="EMBL/GenBank/DDBJ databases">
        <title>Genome sequencing and annotation of Brassica cretica.</title>
        <authorList>
            <person name="Studholme D.J."/>
            <person name="Sarris P.F."/>
        </authorList>
    </citation>
    <scope>NUCLEOTIDE SEQUENCE</scope>
    <source>
        <strain evidence="2">PFS-001/15</strain>
        <tissue evidence="2">Leaf</tissue>
    </source>
</reference>
<proteinExistence type="predicted"/>
<protein>
    <submittedName>
        <fullName evidence="2">Uncharacterized protein</fullName>
    </submittedName>
</protein>
<feature type="compositionally biased region" description="Polar residues" evidence="1">
    <location>
        <begin position="96"/>
        <end position="117"/>
    </location>
</feature>
<organism evidence="2 3">
    <name type="scientific">Brassica cretica</name>
    <name type="common">Mustard</name>
    <dbReference type="NCBI Taxonomy" id="69181"/>
    <lineage>
        <taxon>Eukaryota</taxon>
        <taxon>Viridiplantae</taxon>
        <taxon>Streptophyta</taxon>
        <taxon>Embryophyta</taxon>
        <taxon>Tracheophyta</taxon>
        <taxon>Spermatophyta</taxon>
        <taxon>Magnoliopsida</taxon>
        <taxon>eudicotyledons</taxon>
        <taxon>Gunneridae</taxon>
        <taxon>Pentapetalae</taxon>
        <taxon>rosids</taxon>
        <taxon>malvids</taxon>
        <taxon>Brassicales</taxon>
        <taxon>Brassicaceae</taxon>
        <taxon>Brassiceae</taxon>
        <taxon>Brassica</taxon>
    </lineage>
</organism>